<evidence type="ECO:0000256" key="8">
    <source>
        <dbReference type="ARBA" id="ARBA00022842"/>
    </source>
</evidence>
<evidence type="ECO:0000256" key="10">
    <source>
        <dbReference type="ARBA" id="ARBA00023146"/>
    </source>
</evidence>
<evidence type="ECO:0000256" key="2">
    <source>
        <dbReference type="ARBA" id="ARBA00012814"/>
    </source>
</evidence>
<dbReference type="InterPro" id="IPR002319">
    <property type="entry name" value="Phenylalanyl-tRNA_Synthase"/>
</dbReference>
<accession>A0A1F6DTU0</accession>
<dbReference type="InterPro" id="IPR004529">
    <property type="entry name" value="Phe-tRNA-synth_IIc_asu"/>
</dbReference>
<dbReference type="GO" id="GO:0000049">
    <property type="term" value="F:tRNA binding"/>
    <property type="evidence" value="ECO:0007669"/>
    <property type="project" value="InterPro"/>
</dbReference>
<dbReference type="AlphaFoldDB" id="A0A1F6DTU0"/>
<dbReference type="InterPro" id="IPR045864">
    <property type="entry name" value="aa-tRNA-synth_II/BPL/LPL"/>
</dbReference>
<dbReference type="PANTHER" id="PTHR11538:SF41">
    <property type="entry name" value="PHENYLALANINE--TRNA LIGASE, MITOCHONDRIAL"/>
    <property type="match status" value="1"/>
</dbReference>
<reference evidence="13 14" key="1">
    <citation type="journal article" date="2016" name="Nat. Commun.">
        <title>Thousands of microbial genomes shed light on interconnected biogeochemical processes in an aquifer system.</title>
        <authorList>
            <person name="Anantharaman K."/>
            <person name="Brown C.T."/>
            <person name="Hug L.A."/>
            <person name="Sharon I."/>
            <person name="Castelle C.J."/>
            <person name="Probst A.J."/>
            <person name="Thomas B.C."/>
            <person name="Singh A."/>
            <person name="Wilkins M.J."/>
            <person name="Karaoz U."/>
            <person name="Brodie E.L."/>
            <person name="Williams K.H."/>
            <person name="Hubbard S.S."/>
            <person name="Banfield J.F."/>
        </authorList>
    </citation>
    <scope>NUCLEOTIDE SEQUENCE [LARGE SCALE GENOMIC DNA]</scope>
</reference>
<evidence type="ECO:0000256" key="4">
    <source>
        <dbReference type="ARBA" id="ARBA00022598"/>
    </source>
</evidence>
<dbReference type="GO" id="GO:0004826">
    <property type="term" value="F:phenylalanine-tRNA ligase activity"/>
    <property type="evidence" value="ECO:0007669"/>
    <property type="project" value="UniProtKB-EC"/>
</dbReference>
<name>A0A1F6DTU0_9BACT</name>
<dbReference type="GO" id="GO:0006432">
    <property type="term" value="P:phenylalanyl-tRNA aminoacylation"/>
    <property type="evidence" value="ECO:0007669"/>
    <property type="project" value="InterPro"/>
</dbReference>
<dbReference type="GO" id="GO:0046872">
    <property type="term" value="F:metal ion binding"/>
    <property type="evidence" value="ECO:0007669"/>
    <property type="project" value="UniProtKB-KW"/>
</dbReference>
<dbReference type="EMBL" id="MFLJ01000014">
    <property type="protein sequence ID" value="OGG64690.1"/>
    <property type="molecule type" value="Genomic_DNA"/>
</dbReference>
<dbReference type="PROSITE" id="PS50862">
    <property type="entry name" value="AA_TRNA_LIGASE_II"/>
    <property type="match status" value="1"/>
</dbReference>
<dbReference type="CDD" id="cd00496">
    <property type="entry name" value="PheRS_alpha_core"/>
    <property type="match status" value="1"/>
</dbReference>
<evidence type="ECO:0000256" key="3">
    <source>
        <dbReference type="ARBA" id="ARBA00022490"/>
    </source>
</evidence>
<evidence type="ECO:0000256" key="9">
    <source>
        <dbReference type="ARBA" id="ARBA00022917"/>
    </source>
</evidence>
<dbReference type="SUPFAM" id="SSF55681">
    <property type="entry name" value="Class II aaRS and biotin synthetases"/>
    <property type="match status" value="1"/>
</dbReference>
<keyword evidence="5" id="KW-0479">Metal-binding</keyword>
<keyword evidence="4 13" id="KW-0436">Ligase</keyword>
<dbReference type="NCBIfam" id="TIGR00468">
    <property type="entry name" value="pheS"/>
    <property type="match status" value="1"/>
</dbReference>
<keyword evidence="8" id="KW-0460">Magnesium</keyword>
<proteinExistence type="predicted"/>
<evidence type="ECO:0000256" key="7">
    <source>
        <dbReference type="ARBA" id="ARBA00022840"/>
    </source>
</evidence>
<comment type="catalytic activity">
    <reaction evidence="11">
        <text>tRNA(Phe) + L-phenylalanine + ATP = L-phenylalanyl-tRNA(Phe) + AMP + diphosphate + H(+)</text>
        <dbReference type="Rhea" id="RHEA:19413"/>
        <dbReference type="Rhea" id="RHEA-COMP:9668"/>
        <dbReference type="Rhea" id="RHEA-COMP:9699"/>
        <dbReference type="ChEBI" id="CHEBI:15378"/>
        <dbReference type="ChEBI" id="CHEBI:30616"/>
        <dbReference type="ChEBI" id="CHEBI:33019"/>
        <dbReference type="ChEBI" id="CHEBI:58095"/>
        <dbReference type="ChEBI" id="CHEBI:78442"/>
        <dbReference type="ChEBI" id="CHEBI:78531"/>
        <dbReference type="ChEBI" id="CHEBI:456215"/>
        <dbReference type="EC" id="6.1.1.20"/>
    </reaction>
</comment>
<evidence type="ECO:0000313" key="14">
    <source>
        <dbReference type="Proteomes" id="UP000177232"/>
    </source>
</evidence>
<keyword evidence="3" id="KW-0963">Cytoplasm</keyword>
<keyword evidence="6" id="KW-0547">Nucleotide-binding</keyword>
<dbReference type="GO" id="GO:0005737">
    <property type="term" value="C:cytoplasm"/>
    <property type="evidence" value="ECO:0007669"/>
    <property type="project" value="UniProtKB-SubCell"/>
</dbReference>
<evidence type="ECO:0000313" key="13">
    <source>
        <dbReference type="EMBL" id="OGG64690.1"/>
    </source>
</evidence>
<feature type="domain" description="Aminoacyl-transfer RNA synthetases class-II family profile" evidence="12">
    <location>
        <begin position="28"/>
        <end position="224"/>
    </location>
</feature>
<evidence type="ECO:0000256" key="5">
    <source>
        <dbReference type="ARBA" id="ARBA00022723"/>
    </source>
</evidence>
<gene>
    <name evidence="13" type="ORF">A3C94_01625</name>
</gene>
<dbReference type="GO" id="GO:0005524">
    <property type="term" value="F:ATP binding"/>
    <property type="evidence" value="ECO:0007669"/>
    <property type="project" value="UniProtKB-KW"/>
</dbReference>
<sequence>MKPDAAPAQGRLHPITIAVREMAAIFGRMGFGIAYGPELEDDWHNFTALNVPEDHPARDMQDTFWIKDQPGKVLRTHATSVTMRKLEEMAKNGIAEMRWINPGKVFRNESTDMTHEAQFYQLDGFAVGPTGTVTLASLKGTFDRFYREYFGQNTRVRFRPSFFGFTEPSVEIDVWFEAPGGKGQWLETAGAGMLHPNVIKNAGLDPEKVQGFAFGGGLERLIMIKYGIPDIRLFHSGDIRFTYAFDQLTENSKQGTV</sequence>
<dbReference type="Pfam" id="PF01409">
    <property type="entry name" value="tRNA-synt_2d"/>
    <property type="match status" value="1"/>
</dbReference>
<comment type="subcellular location">
    <subcellularLocation>
        <location evidence="1">Cytoplasm</location>
    </subcellularLocation>
</comment>
<dbReference type="InterPro" id="IPR006195">
    <property type="entry name" value="aa-tRNA-synth_II"/>
</dbReference>
<comment type="caution">
    <text evidence="13">The sequence shown here is derived from an EMBL/GenBank/DDBJ whole genome shotgun (WGS) entry which is preliminary data.</text>
</comment>
<dbReference type="PANTHER" id="PTHR11538">
    <property type="entry name" value="PHENYLALANYL-TRNA SYNTHETASE"/>
    <property type="match status" value="1"/>
</dbReference>
<evidence type="ECO:0000256" key="11">
    <source>
        <dbReference type="ARBA" id="ARBA00049255"/>
    </source>
</evidence>
<dbReference type="STRING" id="1798496.A3C94_01625"/>
<keyword evidence="10" id="KW-0030">Aminoacyl-tRNA synthetase</keyword>
<evidence type="ECO:0000259" key="12">
    <source>
        <dbReference type="PROSITE" id="PS50862"/>
    </source>
</evidence>
<evidence type="ECO:0000256" key="6">
    <source>
        <dbReference type="ARBA" id="ARBA00022741"/>
    </source>
</evidence>
<organism evidence="13 14">
    <name type="scientific">Candidatus Kaiserbacteria bacterium RIFCSPHIGHO2_02_FULL_55_17</name>
    <dbReference type="NCBI Taxonomy" id="1798496"/>
    <lineage>
        <taxon>Bacteria</taxon>
        <taxon>Candidatus Kaiseribacteriota</taxon>
    </lineage>
</organism>
<dbReference type="Proteomes" id="UP000177232">
    <property type="component" value="Unassembled WGS sequence"/>
</dbReference>
<keyword evidence="9" id="KW-0648">Protein biosynthesis</keyword>
<evidence type="ECO:0000256" key="1">
    <source>
        <dbReference type="ARBA" id="ARBA00004496"/>
    </source>
</evidence>
<dbReference type="EC" id="6.1.1.20" evidence="2"/>
<dbReference type="Gene3D" id="3.30.930.10">
    <property type="entry name" value="Bira Bifunctional Protein, Domain 2"/>
    <property type="match status" value="1"/>
</dbReference>
<protein>
    <recommendedName>
        <fullName evidence="2">phenylalanine--tRNA ligase</fullName>
        <ecNumber evidence="2">6.1.1.20</ecNumber>
    </recommendedName>
</protein>
<keyword evidence="7" id="KW-0067">ATP-binding</keyword>